<evidence type="ECO:0000313" key="1">
    <source>
        <dbReference type="EMBL" id="VAX27464.1"/>
    </source>
</evidence>
<accession>A0A3B1CUD5</accession>
<organism evidence="1">
    <name type="scientific">hydrothermal vent metagenome</name>
    <dbReference type="NCBI Taxonomy" id="652676"/>
    <lineage>
        <taxon>unclassified sequences</taxon>
        <taxon>metagenomes</taxon>
        <taxon>ecological metagenomes</taxon>
    </lineage>
</organism>
<protein>
    <recommendedName>
        <fullName evidence="2">Lipoprotein</fullName>
    </recommendedName>
</protein>
<proteinExistence type="predicted"/>
<sequence length="81" mass="8493">MKKVLLAGLLLLFVAVGSGCSSTAGSVGLGAVGGAIAGAGGYEYHLKQQKEQVEADLKSGKIEQKEYDIRIDQIKKDSLLQ</sequence>
<dbReference type="PROSITE" id="PS51257">
    <property type="entry name" value="PROKAR_LIPOPROTEIN"/>
    <property type="match status" value="1"/>
</dbReference>
<reference evidence="1" key="1">
    <citation type="submission" date="2018-06" db="EMBL/GenBank/DDBJ databases">
        <authorList>
            <person name="Zhirakovskaya E."/>
        </authorList>
    </citation>
    <scope>NUCLEOTIDE SEQUENCE</scope>
</reference>
<gene>
    <name evidence="1" type="ORF">MNBD_NITROSPINAE05-839</name>
</gene>
<evidence type="ECO:0008006" key="2">
    <source>
        <dbReference type="Google" id="ProtNLM"/>
    </source>
</evidence>
<dbReference type="AlphaFoldDB" id="A0A3B1CUD5"/>
<dbReference type="EMBL" id="UOGG01000031">
    <property type="protein sequence ID" value="VAX27464.1"/>
    <property type="molecule type" value="Genomic_DNA"/>
</dbReference>
<name>A0A3B1CUD5_9ZZZZ</name>